<feature type="transmembrane region" description="Helical" evidence="8">
    <location>
        <begin position="46"/>
        <end position="70"/>
    </location>
</feature>
<dbReference type="PANTHER" id="PTHR45695">
    <property type="entry name" value="LEUCOKININ RECEPTOR-RELATED"/>
    <property type="match status" value="1"/>
</dbReference>
<keyword evidence="3 8" id="KW-1133">Transmembrane helix</keyword>
<accession>A0A7J7XJG0</accession>
<protein>
    <submittedName>
        <fullName evidence="10">Pyroglutamylated RFamide peptide receptor</fullName>
    </submittedName>
</protein>
<dbReference type="PRINTS" id="PR00237">
    <property type="entry name" value="GPCRRHODOPSN"/>
</dbReference>
<gene>
    <name evidence="10" type="ORF">mMyoMyo1_016122</name>
</gene>
<evidence type="ECO:0000256" key="6">
    <source>
        <dbReference type="ARBA" id="ARBA00023170"/>
    </source>
</evidence>
<evidence type="ECO:0000256" key="7">
    <source>
        <dbReference type="ARBA" id="ARBA00023224"/>
    </source>
</evidence>
<dbReference type="PANTHER" id="PTHR45695:SF20">
    <property type="entry name" value="PYROGLUTAMYLATED RFAMIDE PEPTIDE RECEPTOR"/>
    <property type="match status" value="1"/>
</dbReference>
<dbReference type="VEuPathDB" id="HostDB:GeneID_118658769"/>
<dbReference type="GO" id="GO:0004930">
    <property type="term" value="F:G protein-coupled receptor activity"/>
    <property type="evidence" value="ECO:0007669"/>
    <property type="project" value="UniProtKB-KW"/>
</dbReference>
<evidence type="ECO:0000313" key="11">
    <source>
        <dbReference type="Proteomes" id="UP000527355"/>
    </source>
</evidence>
<keyword evidence="11" id="KW-1185">Reference proteome</keyword>
<name>A0A7J7XJG0_MYOMY</name>
<reference evidence="10 11" key="1">
    <citation type="journal article" date="2020" name="Nature">
        <title>Six reference-quality genomes reveal evolution of bat adaptations.</title>
        <authorList>
            <person name="Jebb D."/>
            <person name="Huang Z."/>
            <person name="Pippel M."/>
            <person name="Hughes G.M."/>
            <person name="Lavrichenko K."/>
            <person name="Devanna P."/>
            <person name="Winkler S."/>
            <person name="Jermiin L.S."/>
            <person name="Skirmuntt E.C."/>
            <person name="Katzourakis A."/>
            <person name="Burkitt-Gray L."/>
            <person name="Ray D.A."/>
            <person name="Sullivan K.A.M."/>
            <person name="Roscito J.G."/>
            <person name="Kirilenko B.M."/>
            <person name="Davalos L.M."/>
            <person name="Corthals A.P."/>
            <person name="Power M.L."/>
            <person name="Jones G."/>
            <person name="Ransome R.D."/>
            <person name="Dechmann D.K.N."/>
            <person name="Locatelli A.G."/>
            <person name="Puechmaille S.J."/>
            <person name="Fedrigo O."/>
            <person name="Jarvis E.D."/>
            <person name="Hiller M."/>
            <person name="Vernes S.C."/>
            <person name="Myers E.W."/>
            <person name="Teeling E.C."/>
        </authorList>
    </citation>
    <scope>NUCLEOTIDE SEQUENCE [LARGE SCALE GENOMIC DNA]</scope>
    <source>
        <strain evidence="10">MMyoMyo1</strain>
        <tissue evidence="10">Flight muscle</tissue>
    </source>
</reference>
<dbReference type="PROSITE" id="PS50262">
    <property type="entry name" value="G_PROTEIN_RECEP_F1_2"/>
    <property type="match status" value="1"/>
</dbReference>
<comment type="caution">
    <text evidence="10">The sequence shown here is derived from an EMBL/GenBank/DDBJ whole genome shotgun (WGS) entry which is preliminary data.</text>
</comment>
<evidence type="ECO:0000256" key="4">
    <source>
        <dbReference type="ARBA" id="ARBA00023040"/>
    </source>
</evidence>
<organism evidence="10 11">
    <name type="scientific">Myotis myotis</name>
    <name type="common">Greater mouse-eared bat</name>
    <name type="synonym">Vespertilio myotis</name>
    <dbReference type="NCBI Taxonomy" id="51298"/>
    <lineage>
        <taxon>Eukaryota</taxon>
        <taxon>Metazoa</taxon>
        <taxon>Chordata</taxon>
        <taxon>Craniata</taxon>
        <taxon>Vertebrata</taxon>
        <taxon>Euteleostomi</taxon>
        <taxon>Mammalia</taxon>
        <taxon>Eutheria</taxon>
        <taxon>Laurasiatheria</taxon>
        <taxon>Chiroptera</taxon>
        <taxon>Yangochiroptera</taxon>
        <taxon>Vespertilionidae</taxon>
        <taxon>Myotis</taxon>
    </lineage>
</organism>
<feature type="domain" description="G-protein coupled receptors family 1 profile" evidence="9">
    <location>
        <begin position="62"/>
        <end position="111"/>
    </location>
</feature>
<dbReference type="Pfam" id="PF00001">
    <property type="entry name" value="7tm_1"/>
    <property type="match status" value="1"/>
</dbReference>
<evidence type="ECO:0000256" key="3">
    <source>
        <dbReference type="ARBA" id="ARBA00022989"/>
    </source>
</evidence>
<evidence type="ECO:0000256" key="2">
    <source>
        <dbReference type="ARBA" id="ARBA00022692"/>
    </source>
</evidence>
<dbReference type="InterPro" id="IPR000276">
    <property type="entry name" value="GPCR_Rhodpsn"/>
</dbReference>
<feature type="transmembrane region" description="Helical" evidence="8">
    <location>
        <begin position="123"/>
        <end position="149"/>
    </location>
</feature>
<dbReference type="AlphaFoldDB" id="A0A7J7XJG0"/>
<dbReference type="Proteomes" id="UP000527355">
    <property type="component" value="Unassembled WGS sequence"/>
</dbReference>
<sequence>MQSLNITPEQFSRLLRDHNLTRRQFIARYGLRPLVSVPELPARAQLALVLAGALIFALALFGNTLVVYVVARSKAMRTVTNIFICSLALSDLLIAFFCIPVTTLQNVSDTWLGGSFEEEHDEVTIKMTFAVVQFLGFANTICNPIVYAFMNKNFKKNFLAAVCCCVVRETLSPAWRRRGPSGTAMTQKRAALGRREDTVEETKGEAFSHGHIEVKLCDLPKETRWPR</sequence>
<dbReference type="Gene3D" id="1.20.1070.10">
    <property type="entry name" value="Rhodopsin 7-helix transmembrane proteins"/>
    <property type="match status" value="2"/>
</dbReference>
<evidence type="ECO:0000313" key="10">
    <source>
        <dbReference type="EMBL" id="KAF6349871.1"/>
    </source>
</evidence>
<keyword evidence="6 10" id="KW-0675">Receptor</keyword>
<dbReference type="InterPro" id="IPR017452">
    <property type="entry name" value="GPCR_Rhodpsn_7TM"/>
</dbReference>
<evidence type="ECO:0000256" key="5">
    <source>
        <dbReference type="ARBA" id="ARBA00023136"/>
    </source>
</evidence>
<comment type="subcellular location">
    <subcellularLocation>
        <location evidence="1">Membrane</location>
        <topology evidence="1">Multi-pass membrane protein</topology>
    </subcellularLocation>
</comment>
<feature type="transmembrane region" description="Helical" evidence="8">
    <location>
        <begin position="82"/>
        <end position="103"/>
    </location>
</feature>
<keyword evidence="2 8" id="KW-0812">Transmembrane</keyword>
<keyword evidence="5 8" id="KW-0472">Membrane</keyword>
<evidence type="ECO:0000256" key="8">
    <source>
        <dbReference type="SAM" id="Phobius"/>
    </source>
</evidence>
<evidence type="ECO:0000259" key="9">
    <source>
        <dbReference type="PROSITE" id="PS50262"/>
    </source>
</evidence>
<evidence type="ECO:0000256" key="1">
    <source>
        <dbReference type="ARBA" id="ARBA00004141"/>
    </source>
</evidence>
<proteinExistence type="predicted"/>
<dbReference type="GO" id="GO:0005886">
    <property type="term" value="C:plasma membrane"/>
    <property type="evidence" value="ECO:0007669"/>
    <property type="project" value="TreeGrafter"/>
</dbReference>
<keyword evidence="4" id="KW-0297">G-protein coupled receptor</keyword>
<keyword evidence="7" id="KW-0807">Transducer</keyword>
<dbReference type="EMBL" id="JABWUV010000006">
    <property type="protein sequence ID" value="KAF6349871.1"/>
    <property type="molecule type" value="Genomic_DNA"/>
</dbReference>
<dbReference type="SUPFAM" id="SSF81321">
    <property type="entry name" value="Family A G protein-coupled receptor-like"/>
    <property type="match status" value="2"/>
</dbReference>